<keyword evidence="3" id="KW-1185">Reference proteome</keyword>
<feature type="compositionally biased region" description="Basic and acidic residues" evidence="1">
    <location>
        <begin position="159"/>
        <end position="188"/>
    </location>
</feature>
<dbReference type="Proteomes" id="UP000199159">
    <property type="component" value="Unassembled WGS sequence"/>
</dbReference>
<dbReference type="EMBL" id="FNJU01000001">
    <property type="protein sequence ID" value="SDO98571.1"/>
    <property type="molecule type" value="Genomic_DNA"/>
</dbReference>
<gene>
    <name evidence="2" type="ORF">SAMN05216565_101106</name>
</gene>
<feature type="region of interest" description="Disordered" evidence="1">
    <location>
        <begin position="109"/>
        <end position="130"/>
    </location>
</feature>
<protein>
    <submittedName>
        <fullName evidence="2">Uncharacterized protein</fullName>
    </submittedName>
</protein>
<sequence length="231" mass="27259">MVQHKSYLERAIEFHSDKVKLYESVNGNFLYGILQYQDVYKDLFTEKEYVTILHFCFNHTTSVKSFFALLEEQLIEHGAIRMRRKQEEKARKQEEKEKERTAKFKELEESKRIELSSAPPKQPEKTKTVEATADNKWAKRFLDLESKLKEQKLAQSKPNEQRSEVPFKKMITDKDKKQNGDQSYKRKYDEGKLQHVEAIVKSLYNKGTYSLPKISKMSGVDIEVVKQILSR</sequence>
<evidence type="ECO:0000313" key="2">
    <source>
        <dbReference type="EMBL" id="SDO98571.1"/>
    </source>
</evidence>
<feature type="region of interest" description="Disordered" evidence="1">
    <location>
        <begin position="151"/>
        <end position="188"/>
    </location>
</feature>
<evidence type="ECO:0000313" key="3">
    <source>
        <dbReference type="Proteomes" id="UP000199159"/>
    </source>
</evidence>
<accession>A0A1H0P0V5</accession>
<proteinExistence type="predicted"/>
<dbReference type="OrthoDB" id="9831842at2"/>
<dbReference type="AlphaFoldDB" id="A0A1H0P0V5"/>
<name>A0A1H0P0V5_9BACI</name>
<evidence type="ECO:0000256" key="1">
    <source>
        <dbReference type="SAM" id="MobiDB-lite"/>
    </source>
</evidence>
<dbReference type="STRING" id="930152.SAMN05216565_101106"/>
<dbReference type="RefSeq" id="WP_090849114.1">
    <property type="nucleotide sequence ID" value="NZ_FNJU01000001.1"/>
</dbReference>
<reference evidence="3" key="1">
    <citation type="submission" date="2016-10" db="EMBL/GenBank/DDBJ databases">
        <authorList>
            <person name="Varghese N."/>
            <person name="Submissions S."/>
        </authorList>
    </citation>
    <scope>NUCLEOTIDE SEQUENCE [LARGE SCALE GENOMIC DNA]</scope>
    <source>
        <strain evidence="3">IBRC-M10078</strain>
    </source>
</reference>
<organism evidence="2 3">
    <name type="scientific">Litchfieldia salsa</name>
    <dbReference type="NCBI Taxonomy" id="930152"/>
    <lineage>
        <taxon>Bacteria</taxon>
        <taxon>Bacillati</taxon>
        <taxon>Bacillota</taxon>
        <taxon>Bacilli</taxon>
        <taxon>Bacillales</taxon>
        <taxon>Bacillaceae</taxon>
        <taxon>Litchfieldia</taxon>
    </lineage>
</organism>